<dbReference type="Proteomes" id="UP000017747">
    <property type="component" value="Unassembled WGS sequence"/>
</dbReference>
<dbReference type="Pfam" id="PF13386">
    <property type="entry name" value="DsbD_2"/>
    <property type="match status" value="1"/>
</dbReference>
<evidence type="ECO:0000313" key="4">
    <source>
        <dbReference type="Proteomes" id="UP000017747"/>
    </source>
</evidence>
<dbReference type="InterPro" id="IPR006121">
    <property type="entry name" value="HMA_dom"/>
</dbReference>
<reference evidence="3 4" key="1">
    <citation type="journal article" date="2014" name="Genome Announc.">
        <title>Genome Sequence of Youngiibacter fragilis, the Type Strain of the Genus Youngiibacter.</title>
        <authorList>
            <person name="Wawrik C.B."/>
            <person name="Callaghan A.V."/>
            <person name="Stamps B.W."/>
            <person name="Wawrik B."/>
        </authorList>
    </citation>
    <scope>NUCLEOTIDE SEQUENCE [LARGE SCALE GENOMIC DNA]</scope>
    <source>
        <strain evidence="3 4">232.1</strain>
    </source>
</reference>
<dbReference type="eggNOG" id="COG2608">
    <property type="taxonomic scope" value="Bacteria"/>
</dbReference>
<feature type="transmembrane region" description="Helical" evidence="1">
    <location>
        <begin position="286"/>
        <end position="308"/>
    </location>
</feature>
<feature type="transmembrane region" description="Helical" evidence="1">
    <location>
        <begin position="224"/>
        <end position="246"/>
    </location>
</feature>
<dbReference type="InterPro" id="IPR039447">
    <property type="entry name" value="UreH-like_TM_dom"/>
</dbReference>
<organism evidence="3 4">
    <name type="scientific">Youngiibacter fragilis 232.1</name>
    <dbReference type="NCBI Taxonomy" id="994573"/>
    <lineage>
        <taxon>Bacteria</taxon>
        <taxon>Bacillati</taxon>
        <taxon>Bacillota</taxon>
        <taxon>Clostridia</taxon>
        <taxon>Eubacteriales</taxon>
        <taxon>Clostridiaceae</taxon>
        <taxon>Youngiibacter</taxon>
    </lineage>
</organism>
<keyword evidence="1" id="KW-0472">Membrane</keyword>
<feature type="transmembrane region" description="Helical" evidence="1">
    <location>
        <begin position="153"/>
        <end position="175"/>
    </location>
</feature>
<evidence type="ECO:0000313" key="3">
    <source>
        <dbReference type="EMBL" id="ETA79905.1"/>
    </source>
</evidence>
<dbReference type="PATRIC" id="fig|994573.3.peg.2905"/>
<feature type="transmembrane region" description="Helical" evidence="1">
    <location>
        <begin position="109"/>
        <end position="132"/>
    </location>
</feature>
<keyword evidence="1" id="KW-0812">Transmembrane</keyword>
<feature type="domain" description="HMA" evidence="2">
    <location>
        <begin position="4"/>
        <end position="70"/>
    </location>
</feature>
<dbReference type="AlphaFoldDB" id="V7I0Y6"/>
<dbReference type="SUPFAM" id="SSF55008">
    <property type="entry name" value="HMA, heavy metal-associated domain"/>
    <property type="match status" value="1"/>
</dbReference>
<dbReference type="eggNOG" id="COG4633">
    <property type="taxonomic scope" value="Bacteria"/>
</dbReference>
<dbReference type="Gene3D" id="2.60.40.420">
    <property type="entry name" value="Cupredoxins - blue copper proteins"/>
    <property type="match status" value="1"/>
</dbReference>
<dbReference type="eggNOG" id="COG2836">
    <property type="taxonomic scope" value="Bacteria"/>
</dbReference>
<dbReference type="OrthoDB" id="9800141at2"/>
<keyword evidence="1" id="KW-1133">Transmembrane helix</keyword>
<dbReference type="PROSITE" id="PS50846">
    <property type="entry name" value="HMA_2"/>
    <property type="match status" value="1"/>
</dbReference>
<feature type="transmembrane region" description="Helical" evidence="1">
    <location>
        <begin position="181"/>
        <end position="203"/>
    </location>
</feature>
<dbReference type="EMBL" id="AXUN02000198">
    <property type="protein sequence ID" value="ETA79905.1"/>
    <property type="molecule type" value="Genomic_DNA"/>
</dbReference>
<dbReference type="InterPro" id="IPR036163">
    <property type="entry name" value="HMA_dom_sf"/>
</dbReference>
<feature type="transmembrane region" description="Helical" evidence="1">
    <location>
        <begin position="78"/>
        <end position="97"/>
    </location>
</feature>
<dbReference type="PANTHER" id="PTHR42208">
    <property type="entry name" value="HEAVY METAL TRANSPORTER-RELATED"/>
    <property type="match status" value="1"/>
</dbReference>
<accession>V7I0Y6</accession>
<dbReference type="CDD" id="cd00371">
    <property type="entry name" value="HMA"/>
    <property type="match status" value="1"/>
</dbReference>
<dbReference type="RefSeq" id="WP_023388764.1">
    <property type="nucleotide sequence ID" value="NZ_AXUN02000198.1"/>
</dbReference>
<protein>
    <submittedName>
        <fullName evidence="3">Heavy metal-associated domain-containing protein</fullName>
    </submittedName>
</protein>
<dbReference type="InterPro" id="IPR008972">
    <property type="entry name" value="Cupredoxin"/>
</dbReference>
<dbReference type="PANTHER" id="PTHR42208:SF1">
    <property type="entry name" value="HEAVY METAL TRANSPORTER"/>
    <property type="match status" value="1"/>
</dbReference>
<dbReference type="STRING" id="994573.T472_0215405"/>
<proteinExistence type="predicted"/>
<sequence length="569" mass="60584">MKILTRKLKLAHMTCTSCEATVERALMDIPGVLNARADHLENACDITFDEDMCTIDEIKEKLSETGYMPSGNGTVKGYAIAATAGILIFAGSMYGAFDPLRISSSASYAMLFAAGLFSSFHCIGMCGGIALSQSGRGSFPRLGMHGSSILYNLGRVVSYTALGALAGLLGSALSLTPGMKGALQLGAAAAMVIMGLKISGIRLPSWLSLKLPSFGRMNTGGSPFIVGLLNGLMPCGALQTMQIFALGTGSPVLGALAMLAFSIGTVPLMLGFGIISGSLSRKSGRLIAHASGILVLLFGLSLGGRGLVSLGIDLSPGSFIAGFFSSEKDDSAAKAIVRDGRQSIEIRVTASGFEPQIVYALEGIPLEINFKAEELTQCNSALTIPAFRKEFRLSEGDNFVSITPGKDDILFSCWMSMLKGRIMVVDDLKTVDLTEEKSIRKGNVTAPRPDSYVGFAEDKGTYQELKVVASGEELVPLILVAEPKKELKLEMGLKDFLYKDKEIEIVNAWTNEENAHLTTNGDNASASLILEKTGTYVILADHKLVGLLYVPEDISSESAESVWQRYMGK</sequence>
<dbReference type="Pfam" id="PF00403">
    <property type="entry name" value="HMA"/>
    <property type="match status" value="1"/>
</dbReference>
<dbReference type="Gene3D" id="3.30.70.100">
    <property type="match status" value="1"/>
</dbReference>
<gene>
    <name evidence="3" type="ORF">T472_0215405</name>
</gene>
<comment type="caution">
    <text evidence="3">The sequence shown here is derived from an EMBL/GenBank/DDBJ whole genome shotgun (WGS) entry which is preliminary data.</text>
</comment>
<evidence type="ECO:0000256" key="1">
    <source>
        <dbReference type="SAM" id="Phobius"/>
    </source>
</evidence>
<feature type="transmembrane region" description="Helical" evidence="1">
    <location>
        <begin position="252"/>
        <end position="274"/>
    </location>
</feature>
<name>V7I0Y6_9CLOT</name>
<keyword evidence="4" id="KW-1185">Reference proteome</keyword>
<evidence type="ECO:0000259" key="2">
    <source>
        <dbReference type="PROSITE" id="PS50846"/>
    </source>
</evidence>
<dbReference type="GO" id="GO:0046872">
    <property type="term" value="F:metal ion binding"/>
    <property type="evidence" value="ECO:0007669"/>
    <property type="project" value="InterPro"/>
</dbReference>